<evidence type="ECO:0000313" key="8">
    <source>
        <dbReference type="EMBL" id="QCP13874.1"/>
    </source>
</evidence>
<keyword evidence="5 6" id="KW-0472">Membrane</keyword>
<feature type="transmembrane region" description="Helical" evidence="6">
    <location>
        <begin position="378"/>
        <end position="397"/>
    </location>
</feature>
<evidence type="ECO:0000256" key="1">
    <source>
        <dbReference type="ARBA" id="ARBA00004651"/>
    </source>
</evidence>
<organism evidence="7 10">
    <name type="scientific">Pseudoduganella umbonata</name>
    <dbReference type="NCBI Taxonomy" id="864828"/>
    <lineage>
        <taxon>Bacteria</taxon>
        <taxon>Pseudomonadati</taxon>
        <taxon>Pseudomonadota</taxon>
        <taxon>Betaproteobacteria</taxon>
        <taxon>Burkholderiales</taxon>
        <taxon>Oxalobacteraceae</taxon>
        <taxon>Telluria group</taxon>
        <taxon>Pseudoduganella</taxon>
    </lineage>
</organism>
<evidence type="ECO:0000313" key="10">
    <source>
        <dbReference type="Proteomes" id="UP000584325"/>
    </source>
</evidence>
<name>A0A4P8HZ93_9BURK</name>
<dbReference type="EMBL" id="JACHXS010000008">
    <property type="protein sequence ID" value="MBB3223199.1"/>
    <property type="molecule type" value="Genomic_DNA"/>
</dbReference>
<dbReference type="InterPro" id="IPR050833">
    <property type="entry name" value="Poly_Biosynth_Transport"/>
</dbReference>
<feature type="transmembrane region" description="Helical" evidence="6">
    <location>
        <begin position="463"/>
        <end position="485"/>
    </location>
</feature>
<dbReference type="OrthoDB" id="8573819at2"/>
<feature type="transmembrane region" description="Helical" evidence="6">
    <location>
        <begin position="89"/>
        <end position="111"/>
    </location>
</feature>
<feature type="transmembrane region" description="Helical" evidence="6">
    <location>
        <begin position="274"/>
        <end position="290"/>
    </location>
</feature>
<evidence type="ECO:0000313" key="7">
    <source>
        <dbReference type="EMBL" id="MBB3223199.1"/>
    </source>
</evidence>
<feature type="transmembrane region" description="Helical" evidence="6">
    <location>
        <begin position="187"/>
        <end position="209"/>
    </location>
</feature>
<comment type="subcellular location">
    <subcellularLocation>
        <location evidence="1">Cell membrane</location>
        <topology evidence="1">Multi-pass membrane protein</topology>
    </subcellularLocation>
</comment>
<feature type="transmembrane region" description="Helical" evidence="6">
    <location>
        <begin position="346"/>
        <end position="366"/>
    </location>
</feature>
<keyword evidence="4 6" id="KW-1133">Transmembrane helix</keyword>
<keyword evidence="3 6" id="KW-0812">Transmembrane</keyword>
<evidence type="ECO:0000256" key="6">
    <source>
        <dbReference type="SAM" id="Phobius"/>
    </source>
</evidence>
<evidence type="ECO:0000313" key="9">
    <source>
        <dbReference type="Proteomes" id="UP000298763"/>
    </source>
</evidence>
<dbReference type="EMBL" id="CP040017">
    <property type="protein sequence ID" value="QCP13874.1"/>
    <property type="molecule type" value="Genomic_DNA"/>
</dbReference>
<gene>
    <name evidence="8" type="ORF">FCL38_28180</name>
    <name evidence="7" type="ORF">FHS02_004042</name>
</gene>
<feature type="transmembrane region" description="Helical" evidence="6">
    <location>
        <begin position="230"/>
        <end position="254"/>
    </location>
</feature>
<evidence type="ECO:0000256" key="2">
    <source>
        <dbReference type="ARBA" id="ARBA00022475"/>
    </source>
</evidence>
<evidence type="ECO:0000256" key="5">
    <source>
        <dbReference type="ARBA" id="ARBA00023136"/>
    </source>
</evidence>
<dbReference type="GO" id="GO:0005886">
    <property type="term" value="C:plasma membrane"/>
    <property type="evidence" value="ECO:0007669"/>
    <property type="project" value="UniProtKB-SubCell"/>
</dbReference>
<feature type="transmembrane region" description="Helical" evidence="6">
    <location>
        <begin position="126"/>
        <end position="143"/>
    </location>
</feature>
<evidence type="ECO:0000256" key="3">
    <source>
        <dbReference type="ARBA" id="ARBA00022692"/>
    </source>
</evidence>
<dbReference type="PANTHER" id="PTHR30250:SF11">
    <property type="entry name" value="O-ANTIGEN TRANSPORTER-RELATED"/>
    <property type="match status" value="1"/>
</dbReference>
<dbReference type="AlphaFoldDB" id="A0A4P8HZ93"/>
<feature type="transmembrane region" description="Helical" evidence="6">
    <location>
        <begin position="438"/>
        <end position="457"/>
    </location>
</feature>
<keyword evidence="2" id="KW-1003">Cell membrane</keyword>
<keyword evidence="9" id="KW-1185">Reference proteome</keyword>
<reference evidence="8 9" key="1">
    <citation type="submission" date="2019-05" db="EMBL/GenBank/DDBJ databases">
        <title>Draft Genome Sequences of Six Type Strains of the Genus Massilia.</title>
        <authorList>
            <person name="Miess H."/>
            <person name="Frediansyhah A."/>
            <person name="Gross H."/>
        </authorList>
    </citation>
    <scope>NUCLEOTIDE SEQUENCE [LARGE SCALE GENOMIC DNA]</scope>
    <source>
        <strain evidence="8 9">DSMZ 26121</strain>
    </source>
</reference>
<feature type="transmembrane region" description="Helical" evidence="6">
    <location>
        <begin position="155"/>
        <end position="175"/>
    </location>
</feature>
<dbReference type="Proteomes" id="UP000298763">
    <property type="component" value="Chromosome"/>
</dbReference>
<dbReference type="PANTHER" id="PTHR30250">
    <property type="entry name" value="PST FAMILY PREDICTED COLANIC ACID TRANSPORTER"/>
    <property type="match status" value="1"/>
</dbReference>
<feature type="transmembrane region" description="Helical" evidence="6">
    <location>
        <begin position="15"/>
        <end position="39"/>
    </location>
</feature>
<sequence length="505" mass="55304">MSDHPYSGANTRRNIVAFLIGKVPTAILTATILGMLARYLTADEFGRYVVCMAMLEVTLGFSTLGLDWIILRYAPVYRLHSTRARLLGLIARVAVVRVLVLVPVGAVLIALPKFFPAGMGKLPVDLVWYFAGLLVAEGALRIVRDNALEALSLQARLQFIMIAKSLLLIAALAYMGANGAGTAQMMLIAETAAACICFILSLVFMLAGLKSMGKPDPDWVPPGMRQMRQVAMLNYGTGIIEYLFSTSFLMLVLGRFLPPATVAGAGFVVRLIEIIRNYLPGMLVFSLVRSRMIGSYARDRNFDDLRMWARFLFKVSLLTLLPVCGIAALYGRELLEVASAHRYGDYGVLFAVLTFWLALRLHRLILAVVFNAADMMALWAKACALSLLVIPPLLLIGPTRLGVWFVPAVLISGEVVANLLALRTIRGAGREWETGWDWIARSMLALGCGIAAAAFLPHAGLHWMVAGMILLTLVYCIGTLALRVIDRTDRQLINRSSGRTLFKGV</sequence>
<dbReference type="RefSeq" id="WP_137316652.1">
    <property type="nucleotide sequence ID" value="NZ_CP040017.1"/>
</dbReference>
<evidence type="ECO:0000256" key="4">
    <source>
        <dbReference type="ARBA" id="ARBA00022989"/>
    </source>
</evidence>
<dbReference type="Proteomes" id="UP000584325">
    <property type="component" value="Unassembled WGS sequence"/>
</dbReference>
<protein>
    <submittedName>
        <fullName evidence="7">O-antigen/teichoic acid export membrane protein</fullName>
    </submittedName>
</protein>
<reference evidence="7 10" key="2">
    <citation type="submission" date="2020-08" db="EMBL/GenBank/DDBJ databases">
        <title>Genomic Encyclopedia of Type Strains, Phase III (KMG-III): the genomes of soil and plant-associated and newly described type strains.</title>
        <authorList>
            <person name="Whitman W."/>
        </authorList>
    </citation>
    <scope>NUCLEOTIDE SEQUENCE [LARGE SCALE GENOMIC DNA]</scope>
    <source>
        <strain evidence="7 10">CECT 7753</strain>
    </source>
</reference>
<feature type="transmembrane region" description="Helical" evidence="6">
    <location>
        <begin position="403"/>
        <end position="426"/>
    </location>
</feature>
<accession>A0A4P8HZ93</accession>
<proteinExistence type="predicted"/>
<feature type="transmembrane region" description="Helical" evidence="6">
    <location>
        <begin position="311"/>
        <end position="331"/>
    </location>
</feature>